<evidence type="ECO:0000256" key="1">
    <source>
        <dbReference type="ARBA" id="ARBA00009820"/>
    </source>
</evidence>
<dbReference type="InterPro" id="IPR011659">
    <property type="entry name" value="WD40"/>
</dbReference>
<dbReference type="Gene3D" id="2.120.10.30">
    <property type="entry name" value="TolB, C-terminal domain"/>
    <property type="match status" value="1"/>
</dbReference>
<dbReference type="SUPFAM" id="SSF69304">
    <property type="entry name" value="Tricorn protease N-terminal domain"/>
    <property type="match status" value="1"/>
</dbReference>
<feature type="chain" id="PRO_5022047617" evidence="2">
    <location>
        <begin position="16"/>
        <end position="413"/>
    </location>
</feature>
<keyword evidence="5" id="KW-1185">Reference proteome</keyword>
<protein>
    <submittedName>
        <fullName evidence="4">Tol-Pal system protein TolB</fullName>
    </submittedName>
</protein>
<evidence type="ECO:0000259" key="3">
    <source>
        <dbReference type="Pfam" id="PF04052"/>
    </source>
</evidence>
<comment type="caution">
    <text evidence="4">The sequence shown here is derived from an EMBL/GenBank/DDBJ whole genome shotgun (WGS) entry which is preliminary data.</text>
</comment>
<evidence type="ECO:0000313" key="5">
    <source>
        <dbReference type="Proteomes" id="UP000319322"/>
    </source>
</evidence>
<sequence>MRILWLVLCASCLFAADADLDIIKTIQKLSKVEVRYTNPQSPYLKKIYTMLLADLKISGHFKVITGGLQQPNNPNYNALASQGVRLLVELSMEEPTQVNVRIHDVQNKNIQSIKDYAFEDKTLYPFIAHHVATDAHASLNLPSVAWMNRLVVFARYIEPGVTNIAVADYTLTYQKDIIQNNLLNLFPKWANTEQTEIYYTQYLQEPTIVKYNIQDGSSEVIAQSEGMAAVSSVSPDGKKLLLTLAPEGQSDIFLYDTAKKTQERLTQYSGIDVSGIFINHAKSMVFVSDRSGQPNIYIKKLNPNAPAEQVVYYAQNNDSVSAFGNKIAFVSREERDENGQSAFNLYMITLKSNHVRRLTASGVNQMPHFSEDGKAIMFVKKAAQQSALGVILLDYNQSYLFPLKGINIQSFDW</sequence>
<keyword evidence="2" id="KW-0732">Signal</keyword>
<name>A0A553V439_9HELI</name>
<dbReference type="GO" id="GO:0042597">
    <property type="term" value="C:periplasmic space"/>
    <property type="evidence" value="ECO:0007669"/>
    <property type="project" value="InterPro"/>
</dbReference>
<reference evidence="4 5" key="3">
    <citation type="submission" date="2019-07" db="EMBL/GenBank/DDBJ databases">
        <authorList>
            <person name="Papic B."/>
        </authorList>
    </citation>
    <scope>NUCLEOTIDE SEQUENCE [LARGE SCALE GENOMIC DNA]</scope>
    <source>
        <strain evidence="4 5">L8b</strain>
    </source>
</reference>
<dbReference type="PANTHER" id="PTHR36842:SF1">
    <property type="entry name" value="PROTEIN TOLB"/>
    <property type="match status" value="1"/>
</dbReference>
<feature type="domain" description="TolB N-terminal" evidence="3">
    <location>
        <begin position="32"/>
        <end position="108"/>
    </location>
</feature>
<evidence type="ECO:0000313" key="4">
    <source>
        <dbReference type="EMBL" id="TSA86971.1"/>
    </source>
</evidence>
<dbReference type="SUPFAM" id="SSF52964">
    <property type="entry name" value="TolB, N-terminal domain"/>
    <property type="match status" value="1"/>
</dbReference>
<proteinExistence type="inferred from homology"/>
<dbReference type="InterPro" id="IPR007195">
    <property type="entry name" value="TolB_N"/>
</dbReference>
<dbReference type="GO" id="GO:0015031">
    <property type="term" value="P:protein transport"/>
    <property type="evidence" value="ECO:0007669"/>
    <property type="project" value="InterPro"/>
</dbReference>
<dbReference type="InterPro" id="IPR011042">
    <property type="entry name" value="6-blade_b-propeller_TolB-like"/>
</dbReference>
<reference evidence="5" key="2">
    <citation type="submission" date="2019-07" db="EMBL/GenBank/DDBJ databases">
        <title>Helicobacter labacensis sp. nov., Helicobacter mehlei sp. nov. and Helicobacter vulpis sp. nov., isolated from gastric mucosa of red fox (Vulpis vulpis).</title>
        <authorList>
            <person name="Papic B."/>
        </authorList>
    </citation>
    <scope>NUCLEOTIDE SEQUENCE [LARGE SCALE GENOMIC DNA]</scope>
    <source>
        <strain evidence="5">L8b</strain>
    </source>
</reference>
<reference evidence="4 5" key="1">
    <citation type="submission" date="2019-07" db="EMBL/GenBank/DDBJ databases">
        <title>Helicobacter labacensis sp. nov., Helicobacter mehlei sp. nov. and Helicobacter vulpis sp. nov., isolated from gastric mucosa of red fox (Vulpis vulpis).</title>
        <authorList>
            <person name="Kusar D."/>
            <person name="Gruntar I."/>
            <person name="Pate M."/>
            <person name="Zajc U."/>
            <person name="Ocepek M."/>
        </authorList>
    </citation>
    <scope>NUCLEOTIDE SEQUENCE [LARGE SCALE GENOMIC DNA]</scope>
    <source>
        <strain evidence="4 5">L8b</strain>
    </source>
</reference>
<accession>A0A553V439</accession>
<dbReference type="Pfam" id="PF04052">
    <property type="entry name" value="TolB_N"/>
    <property type="match status" value="1"/>
</dbReference>
<feature type="signal peptide" evidence="2">
    <location>
        <begin position="1"/>
        <end position="15"/>
    </location>
</feature>
<dbReference type="Proteomes" id="UP000319322">
    <property type="component" value="Unassembled WGS sequence"/>
</dbReference>
<dbReference type="Pfam" id="PF07676">
    <property type="entry name" value="PD40"/>
    <property type="match status" value="1"/>
</dbReference>
<organism evidence="4 5">
    <name type="scientific">Helicobacter mehlei</name>
    <dbReference type="NCBI Taxonomy" id="2316080"/>
    <lineage>
        <taxon>Bacteria</taxon>
        <taxon>Pseudomonadati</taxon>
        <taxon>Campylobacterota</taxon>
        <taxon>Epsilonproteobacteria</taxon>
        <taxon>Campylobacterales</taxon>
        <taxon>Helicobacteraceae</taxon>
        <taxon>Helicobacter</taxon>
    </lineage>
</organism>
<dbReference type="NCBIfam" id="NF003124">
    <property type="entry name" value="PRK04043.1"/>
    <property type="match status" value="1"/>
</dbReference>
<dbReference type="Gene3D" id="3.40.50.10070">
    <property type="entry name" value="TolB, N-terminal domain"/>
    <property type="match status" value="1"/>
</dbReference>
<dbReference type="OrthoDB" id="9815657at2"/>
<dbReference type="EMBL" id="VKGC01000001">
    <property type="protein sequence ID" value="TSA86971.1"/>
    <property type="molecule type" value="Genomic_DNA"/>
</dbReference>
<evidence type="ECO:0000256" key="2">
    <source>
        <dbReference type="SAM" id="SignalP"/>
    </source>
</evidence>
<dbReference type="RefSeq" id="WP_120948066.1">
    <property type="nucleotide sequence ID" value="NZ_QXQP01000003.1"/>
</dbReference>
<dbReference type="AlphaFoldDB" id="A0A553V439"/>
<gene>
    <name evidence="4" type="primary">tolB</name>
    <name evidence="4" type="ORF">FNE76_00440</name>
</gene>
<comment type="similarity">
    <text evidence="1">Belongs to the TolB family.</text>
</comment>
<dbReference type="PANTHER" id="PTHR36842">
    <property type="entry name" value="PROTEIN TOLB HOMOLOG"/>
    <property type="match status" value="1"/>
</dbReference>